<proteinExistence type="predicted"/>
<keyword evidence="2" id="KW-1185">Reference proteome</keyword>
<reference evidence="1 2" key="2">
    <citation type="submission" date="2018-11" db="EMBL/GenBank/DDBJ databases">
        <authorList>
            <consortium name="Pathogen Informatics"/>
        </authorList>
    </citation>
    <scope>NUCLEOTIDE SEQUENCE [LARGE SCALE GENOMIC DNA]</scope>
</reference>
<dbReference type="EMBL" id="UZAG01001904">
    <property type="protein sequence ID" value="VDO12355.1"/>
    <property type="molecule type" value="Genomic_DNA"/>
</dbReference>
<reference evidence="3" key="1">
    <citation type="submission" date="2017-02" db="UniProtKB">
        <authorList>
            <consortium name="WormBaseParasite"/>
        </authorList>
    </citation>
    <scope>IDENTIFICATION</scope>
</reference>
<dbReference type="WBParaSite" id="BTMF_0000301801-mRNA-1">
    <property type="protein sequence ID" value="BTMF_0000301801-mRNA-1"/>
    <property type="gene ID" value="BTMF_0000301801"/>
</dbReference>
<evidence type="ECO:0000313" key="2">
    <source>
        <dbReference type="Proteomes" id="UP000280834"/>
    </source>
</evidence>
<organism evidence="3">
    <name type="scientific">Brugia timori</name>
    <dbReference type="NCBI Taxonomy" id="42155"/>
    <lineage>
        <taxon>Eukaryota</taxon>
        <taxon>Metazoa</taxon>
        <taxon>Ecdysozoa</taxon>
        <taxon>Nematoda</taxon>
        <taxon>Chromadorea</taxon>
        <taxon>Rhabditida</taxon>
        <taxon>Spirurina</taxon>
        <taxon>Spiruromorpha</taxon>
        <taxon>Filarioidea</taxon>
        <taxon>Onchocercidae</taxon>
        <taxon>Brugia</taxon>
    </lineage>
</organism>
<name>A0A0R3Q9L0_9BILA</name>
<evidence type="ECO:0000313" key="3">
    <source>
        <dbReference type="WBParaSite" id="BTMF_0000301801-mRNA-1"/>
    </source>
</evidence>
<accession>A0A0R3Q9L0</accession>
<evidence type="ECO:0000313" key="1">
    <source>
        <dbReference type="EMBL" id="VDO12355.1"/>
    </source>
</evidence>
<protein>
    <submittedName>
        <fullName evidence="1 3">Uncharacterized protein</fullName>
    </submittedName>
</protein>
<gene>
    <name evidence="1" type="ORF">BTMF_LOCUS2342</name>
</gene>
<sequence length="34" mass="4028">MFYYSTLSMQSNFQPAKERIRTIYCFAKNSSVQS</sequence>
<dbReference type="Proteomes" id="UP000280834">
    <property type="component" value="Unassembled WGS sequence"/>
</dbReference>
<dbReference type="AlphaFoldDB" id="A0A0R3Q9L0"/>